<gene>
    <name evidence="4" type="ORF">R1sor_015774</name>
</gene>
<dbReference type="InterPro" id="IPR033961">
    <property type="entry name" value="Exo84"/>
</dbReference>
<dbReference type="InterPro" id="IPR016159">
    <property type="entry name" value="Cullin_repeat-like_dom_sf"/>
</dbReference>
<accession>A0ABD3HH71</accession>
<evidence type="ECO:0000256" key="3">
    <source>
        <dbReference type="ARBA" id="ARBA00022483"/>
    </source>
</evidence>
<comment type="similarity">
    <text evidence="1">Belongs to the EXO84 family.</text>
</comment>
<comment type="caution">
    <text evidence="4">The sequence shown here is derived from an EMBL/GenBank/DDBJ whole genome shotgun (WGS) entry which is preliminary data.</text>
</comment>
<keyword evidence="5" id="KW-1185">Reference proteome</keyword>
<sequence length="520" mass="58469">MHQNWFSGQGSRTENFASLVERHVLSSSAAAGGLRSAAECVQIAIGHCSLLEDQGLALSSLLTKLVRPSVEQALEANLKRIEESVTVLSAADDWMMTSVLAAQPRTQGRSSAPTGYNIHLRLSSSAHRFNSMVQDFLEDVSPLISMQLAGHALDGLAQIFDTYIQLLMKALPALSEDEEEEMQAANINKVQHAESIKQQLVILGNAAALADELLPRAAAKLIPAPAMKDEFRASSRRLMERQTVSQPARLPELRDWRRRLQRGVERLRDHFCLYHVFDVVYNGDETEDIRLSADAYLSLDLEVDDYMWLQEPMPTRTFQAFYFKLSNFSQVATELLAGRERMVSLLLMRLCETFVNCIRTADDFWDVLEEGGERALGPIALKQFLLDLQFVMQVAAHGRYAARTMRQVVNELSQRAINAFFATGQDPESILPDENWFVETGKDGLRRLLNGWTRGSNMNGEPGSPTHSISAQSVSSVLVWEGGRGLRRHSYLLDFSIIHFFIMGHWEVHQRCMFETPPSK</sequence>
<dbReference type="PANTHER" id="PTHR21426:SF12">
    <property type="entry name" value="EXOCYST COMPLEX COMPONENT 8"/>
    <property type="match status" value="1"/>
</dbReference>
<protein>
    <submittedName>
        <fullName evidence="4">Uncharacterized protein</fullName>
    </submittedName>
</protein>
<dbReference type="AlphaFoldDB" id="A0ABD3HH71"/>
<evidence type="ECO:0000313" key="5">
    <source>
        <dbReference type="Proteomes" id="UP001633002"/>
    </source>
</evidence>
<organism evidence="4 5">
    <name type="scientific">Riccia sorocarpa</name>
    <dbReference type="NCBI Taxonomy" id="122646"/>
    <lineage>
        <taxon>Eukaryota</taxon>
        <taxon>Viridiplantae</taxon>
        <taxon>Streptophyta</taxon>
        <taxon>Embryophyta</taxon>
        <taxon>Marchantiophyta</taxon>
        <taxon>Marchantiopsida</taxon>
        <taxon>Marchantiidae</taxon>
        <taxon>Marchantiales</taxon>
        <taxon>Ricciaceae</taxon>
        <taxon>Riccia</taxon>
    </lineage>
</organism>
<dbReference type="GO" id="GO:0006887">
    <property type="term" value="P:exocytosis"/>
    <property type="evidence" value="ECO:0007669"/>
    <property type="project" value="UniProtKB-KW"/>
</dbReference>
<evidence type="ECO:0000256" key="1">
    <source>
        <dbReference type="ARBA" id="ARBA00007210"/>
    </source>
</evidence>
<dbReference type="PANTHER" id="PTHR21426">
    <property type="entry name" value="EXOCYST COMPLEX COMPONENT 8"/>
    <property type="match status" value="1"/>
</dbReference>
<dbReference type="EMBL" id="JBJQOH010000004">
    <property type="protein sequence ID" value="KAL3689465.1"/>
    <property type="molecule type" value="Genomic_DNA"/>
</dbReference>
<dbReference type="SUPFAM" id="SSF74788">
    <property type="entry name" value="Cullin repeat-like"/>
    <property type="match status" value="1"/>
</dbReference>
<keyword evidence="2" id="KW-0813">Transport</keyword>
<evidence type="ECO:0000256" key="2">
    <source>
        <dbReference type="ARBA" id="ARBA00022448"/>
    </source>
</evidence>
<dbReference type="Proteomes" id="UP001633002">
    <property type="component" value="Unassembled WGS sequence"/>
</dbReference>
<evidence type="ECO:0000313" key="4">
    <source>
        <dbReference type="EMBL" id="KAL3689465.1"/>
    </source>
</evidence>
<keyword evidence="3" id="KW-0268">Exocytosis</keyword>
<reference evidence="4 5" key="1">
    <citation type="submission" date="2024-09" db="EMBL/GenBank/DDBJ databases">
        <title>Chromosome-scale assembly of Riccia sorocarpa.</title>
        <authorList>
            <person name="Paukszto L."/>
        </authorList>
    </citation>
    <scope>NUCLEOTIDE SEQUENCE [LARGE SCALE GENOMIC DNA]</scope>
    <source>
        <strain evidence="4">LP-2024</strain>
        <tissue evidence="4">Aerial parts of the thallus</tissue>
    </source>
</reference>
<proteinExistence type="inferred from homology"/>
<name>A0ABD3HH71_9MARC</name>